<accession>A0A2W5MX29</accession>
<dbReference type="InterPro" id="IPR036188">
    <property type="entry name" value="FAD/NAD-bd_sf"/>
</dbReference>
<evidence type="ECO:0000313" key="3">
    <source>
        <dbReference type="Proteomes" id="UP000249417"/>
    </source>
</evidence>
<proteinExistence type="predicted"/>
<dbReference type="Pfam" id="PF13454">
    <property type="entry name" value="NAD_binding_9"/>
    <property type="match status" value="1"/>
</dbReference>
<name>A0A2W5MX29_9BACT</name>
<dbReference type="EMBL" id="QFQB01000173">
    <property type="protein sequence ID" value="PZQ43235.1"/>
    <property type="molecule type" value="Genomic_DNA"/>
</dbReference>
<evidence type="ECO:0000313" key="2">
    <source>
        <dbReference type="EMBL" id="PZQ43235.1"/>
    </source>
</evidence>
<feature type="domain" description="FAD-dependent urate hydroxylase HpyO/Asp monooxygenase CreE-like FAD/NAD(P)-binding" evidence="1">
    <location>
        <begin position="7"/>
        <end position="149"/>
    </location>
</feature>
<comment type="caution">
    <text evidence="2">The sequence shown here is derived from an EMBL/GenBank/DDBJ whole genome shotgun (WGS) entry which is preliminary data.</text>
</comment>
<organism evidence="2 3">
    <name type="scientific">Micavibrio aeruginosavorus</name>
    <dbReference type="NCBI Taxonomy" id="349221"/>
    <lineage>
        <taxon>Bacteria</taxon>
        <taxon>Pseudomonadati</taxon>
        <taxon>Bdellovibrionota</taxon>
        <taxon>Bdellovibrionia</taxon>
        <taxon>Bdellovibrionales</taxon>
        <taxon>Pseudobdellovibrionaceae</taxon>
        <taxon>Micavibrio</taxon>
    </lineage>
</organism>
<dbReference type="InterPro" id="IPR052189">
    <property type="entry name" value="L-asp_N-monooxygenase_NS-form"/>
</dbReference>
<evidence type="ECO:0000259" key="1">
    <source>
        <dbReference type="Pfam" id="PF13454"/>
    </source>
</evidence>
<dbReference type="Proteomes" id="UP000249417">
    <property type="component" value="Unassembled WGS sequence"/>
</dbReference>
<gene>
    <name evidence="2" type="ORF">DI551_12510</name>
</gene>
<dbReference type="InterPro" id="IPR038732">
    <property type="entry name" value="HpyO/CreE_NAD-binding"/>
</dbReference>
<dbReference type="PANTHER" id="PTHR40254">
    <property type="entry name" value="BLR0577 PROTEIN"/>
    <property type="match status" value="1"/>
</dbReference>
<dbReference type="Gene3D" id="3.50.50.60">
    <property type="entry name" value="FAD/NAD(P)-binding domain"/>
    <property type="match status" value="1"/>
</dbReference>
<reference evidence="2 3" key="1">
    <citation type="submission" date="2017-08" db="EMBL/GenBank/DDBJ databases">
        <title>Infants hospitalized years apart are colonized by the same room-sourced microbial strains.</title>
        <authorList>
            <person name="Brooks B."/>
            <person name="Olm M.R."/>
            <person name="Firek B.A."/>
            <person name="Baker R."/>
            <person name="Thomas B.C."/>
            <person name="Morowitz M.J."/>
            <person name="Banfield J.F."/>
        </authorList>
    </citation>
    <scope>NUCLEOTIDE SEQUENCE [LARGE SCALE GENOMIC DNA]</scope>
    <source>
        <strain evidence="2">S2_005_002_R2_29</strain>
    </source>
</reference>
<dbReference type="AlphaFoldDB" id="A0A2W5MX29"/>
<dbReference type="PANTHER" id="PTHR40254:SF1">
    <property type="entry name" value="BLR0577 PROTEIN"/>
    <property type="match status" value="1"/>
</dbReference>
<protein>
    <recommendedName>
        <fullName evidence="1">FAD-dependent urate hydroxylase HpyO/Asp monooxygenase CreE-like FAD/NAD(P)-binding domain-containing protein</fullName>
    </recommendedName>
</protein>
<dbReference type="SUPFAM" id="SSF51905">
    <property type="entry name" value="FAD/NAD(P)-binding domain"/>
    <property type="match status" value="2"/>
</dbReference>
<sequence>MTKKTLAIIGGGASAVLLLAHLSKREGAKNLSVDVYDRAGRFGKGIAYSTVHESHLLNVRAANMSAFQDDKNDFSVWAQTRGFSAADFVPRKTYAAYLKEKLDATCAVMSVSFIERDILGTKTLEDSVLLSCSDGVSKIYDFAVLASGNVLPMCPRVEGIVAGYWDDPWNIDMHALLKAETVALIGTGLTAVDMVLALHENGYKGKIVMISRNGLLPAAHIDPVSIESFITGSGEFLSPAALLHKIRKSAKLNPWHAVIDALRSHTNLIWKQWDAPARNKFQMRLLTYWNVHRHRMAPQIANTVQAMLASNQLKIERHSVVSVASGPVVHCKDGLIQADAVINCLGYRYDEGRDFHGCLRIGPALFGELFETTAVPEIRAQAQELAATILS</sequence>